<dbReference type="EMBL" id="QTSX02002310">
    <property type="protein sequence ID" value="KAJ9076202.1"/>
    <property type="molecule type" value="Genomic_DNA"/>
</dbReference>
<name>A0ACC2TPN9_9FUNG</name>
<accession>A0ACC2TPN9</accession>
<keyword evidence="2" id="KW-1185">Reference proteome</keyword>
<evidence type="ECO:0000313" key="1">
    <source>
        <dbReference type="EMBL" id="KAJ9076202.1"/>
    </source>
</evidence>
<protein>
    <submittedName>
        <fullName evidence="1">Uncharacterized protein</fullName>
    </submittedName>
</protein>
<comment type="caution">
    <text evidence="1">The sequence shown here is derived from an EMBL/GenBank/DDBJ whole genome shotgun (WGS) entry which is preliminary data.</text>
</comment>
<gene>
    <name evidence="1" type="ORF">DSO57_1028429</name>
</gene>
<sequence length="441" mass="48756">MAREYKVGDIVWAKLKGYPWWPARIEDENHLDRKVTSKKPKNPKPVWPVFFFGSEDYGWFGKDCLQPFLEGLAEHGSSGKKGNSFLKALRQAQDPKLVQEKKNEKDLSEIKTAFFDQPQKSITPKKVKKEEVQGFVPNKKKRLSSYVASPAKPSSNKPANDSSSQLEAETVLPRSTRTSENAARTSPIAESCSRGRESSLKPASPVPSTASQENADLETLKSLRQDIQKATVKEGYADHEIIAERLIQLEDTPVTASTIMQSKIGKLLRHLLTNHIPTNDYDFRARFRSLFTHYKVVVAEAPEAANSSPNNGEARESQHSSSESKIRSQLPEAPSSPQSSTVKAECKQNAPEQTQTLALAEPKPDENTTTEDFKHAESNAADNSKQDESLPAEHEDNKIPPSADLSSEDKNEAVSPKESSASIHNPTEVPVANSQALICTD</sequence>
<evidence type="ECO:0000313" key="2">
    <source>
        <dbReference type="Proteomes" id="UP001165960"/>
    </source>
</evidence>
<organism evidence="1 2">
    <name type="scientific">Entomophthora muscae</name>
    <dbReference type="NCBI Taxonomy" id="34485"/>
    <lineage>
        <taxon>Eukaryota</taxon>
        <taxon>Fungi</taxon>
        <taxon>Fungi incertae sedis</taxon>
        <taxon>Zoopagomycota</taxon>
        <taxon>Entomophthoromycotina</taxon>
        <taxon>Entomophthoromycetes</taxon>
        <taxon>Entomophthorales</taxon>
        <taxon>Entomophthoraceae</taxon>
        <taxon>Entomophthora</taxon>
    </lineage>
</organism>
<reference evidence="1" key="1">
    <citation type="submission" date="2022-04" db="EMBL/GenBank/DDBJ databases">
        <title>Genome of the entomopathogenic fungus Entomophthora muscae.</title>
        <authorList>
            <person name="Elya C."/>
            <person name="Lovett B.R."/>
            <person name="Lee E."/>
            <person name="Macias A.M."/>
            <person name="Hajek A.E."/>
            <person name="De Bivort B.L."/>
            <person name="Kasson M.T."/>
            <person name="De Fine Licht H.H."/>
            <person name="Stajich J.E."/>
        </authorList>
    </citation>
    <scope>NUCLEOTIDE SEQUENCE</scope>
    <source>
        <strain evidence="1">Berkeley</strain>
    </source>
</reference>
<proteinExistence type="predicted"/>
<dbReference type="Proteomes" id="UP001165960">
    <property type="component" value="Unassembled WGS sequence"/>
</dbReference>